<comment type="caution">
    <text evidence="3">The sequence shown here is derived from an EMBL/GenBank/DDBJ whole genome shotgun (WGS) entry which is preliminary data.</text>
</comment>
<sequence>MPSTIDPLSDAIFTPEGEAPPGPSVDALCAMVDAEVERRTQAGFACHGHHFQSRPKDQDNIRDAYARASRAAAAGAQIGDIFWYGDGKPFGWIAEDNTLVAMDAQAVIEMGDTMGTRKKDLIFAGTELKARIRAGAVIANVADDALWPA</sequence>
<dbReference type="Proteomes" id="UP001055247">
    <property type="component" value="Unassembled WGS sequence"/>
</dbReference>
<organism evidence="3 4">
    <name type="scientific">Methylobacterium hispanicum</name>
    <dbReference type="NCBI Taxonomy" id="270350"/>
    <lineage>
        <taxon>Bacteria</taxon>
        <taxon>Pseudomonadati</taxon>
        <taxon>Pseudomonadota</taxon>
        <taxon>Alphaproteobacteria</taxon>
        <taxon>Hyphomicrobiales</taxon>
        <taxon>Methylobacteriaceae</taxon>
        <taxon>Methylobacterium</taxon>
    </lineage>
</organism>
<protein>
    <recommendedName>
        <fullName evidence="2">DUF4376 domain-containing protein</fullName>
    </recommendedName>
</protein>
<evidence type="ECO:0000259" key="2">
    <source>
        <dbReference type="Pfam" id="PF14301"/>
    </source>
</evidence>
<feature type="domain" description="DUF4376" evidence="2">
    <location>
        <begin position="27"/>
        <end position="141"/>
    </location>
</feature>
<keyword evidence="4" id="KW-1185">Reference proteome</keyword>
<dbReference type="Pfam" id="PF14301">
    <property type="entry name" value="DUF4376"/>
    <property type="match status" value="1"/>
</dbReference>
<feature type="region of interest" description="Disordered" evidence="1">
    <location>
        <begin position="1"/>
        <end position="20"/>
    </location>
</feature>
<accession>A0AAV4ZI87</accession>
<reference evidence="3" key="2">
    <citation type="submission" date="2021-08" db="EMBL/GenBank/DDBJ databases">
        <authorList>
            <person name="Tani A."/>
            <person name="Ola A."/>
            <person name="Ogura Y."/>
            <person name="Katsura K."/>
            <person name="Hayashi T."/>
        </authorList>
    </citation>
    <scope>NUCLEOTIDE SEQUENCE</scope>
    <source>
        <strain evidence="3">DSM 16372</strain>
    </source>
</reference>
<dbReference type="EMBL" id="BPQO01000006">
    <property type="protein sequence ID" value="GJD88175.1"/>
    <property type="molecule type" value="Genomic_DNA"/>
</dbReference>
<gene>
    <name evidence="3" type="ORF">BHAOGJBA_1688</name>
</gene>
<evidence type="ECO:0000256" key="1">
    <source>
        <dbReference type="SAM" id="MobiDB-lite"/>
    </source>
</evidence>
<dbReference type="RefSeq" id="WP_238229932.1">
    <property type="nucleotide sequence ID" value="NZ_BPQO01000006.1"/>
</dbReference>
<dbReference type="AlphaFoldDB" id="A0AAV4ZI87"/>
<name>A0AAV4ZI87_9HYPH</name>
<proteinExistence type="predicted"/>
<reference evidence="3" key="1">
    <citation type="journal article" date="2016" name="Front. Microbiol.">
        <title>Genome Sequence of the Piezophilic, Mesophilic Sulfate-Reducing Bacterium Desulfovibrio indicus J2T.</title>
        <authorList>
            <person name="Cao J."/>
            <person name="Maignien L."/>
            <person name="Shao Z."/>
            <person name="Alain K."/>
            <person name="Jebbar M."/>
        </authorList>
    </citation>
    <scope>NUCLEOTIDE SEQUENCE</scope>
    <source>
        <strain evidence="3">DSM 16372</strain>
    </source>
</reference>
<evidence type="ECO:0000313" key="3">
    <source>
        <dbReference type="EMBL" id="GJD88175.1"/>
    </source>
</evidence>
<dbReference type="InterPro" id="IPR025484">
    <property type="entry name" value="DUF4376"/>
</dbReference>
<evidence type="ECO:0000313" key="4">
    <source>
        <dbReference type="Proteomes" id="UP001055247"/>
    </source>
</evidence>